<comment type="caution">
    <text evidence="2">The sequence shown here is derived from an EMBL/GenBank/DDBJ whole genome shotgun (WGS) entry which is preliminary data.</text>
</comment>
<feature type="domain" description="RNase H type-1" evidence="1">
    <location>
        <begin position="8"/>
        <end position="73"/>
    </location>
</feature>
<dbReference type="Pfam" id="PF13456">
    <property type="entry name" value="RVT_3"/>
    <property type="match status" value="1"/>
</dbReference>
<dbReference type="InterPro" id="IPR002156">
    <property type="entry name" value="RNaseH_domain"/>
</dbReference>
<accession>A0ABR0PJ66</accession>
<evidence type="ECO:0000313" key="3">
    <source>
        <dbReference type="Proteomes" id="UP001358586"/>
    </source>
</evidence>
<keyword evidence="3" id="KW-1185">Reference proteome</keyword>
<proteinExistence type="predicted"/>
<protein>
    <recommendedName>
        <fullName evidence="1">RNase H type-1 domain-containing protein</fullName>
    </recommendedName>
</protein>
<name>A0ABR0PJ66_GOSAR</name>
<sequence>MEDAWIGLDLGIRPVEVEGVSLTVVKKAQMNEEDKFEISAYIKDAKILSKEFHTCIFMHSSRSANGVTHLLATEEIKRIEHTYLENGVPSFANAAVELD</sequence>
<dbReference type="Proteomes" id="UP001358586">
    <property type="component" value="Chromosome 6"/>
</dbReference>
<evidence type="ECO:0000259" key="1">
    <source>
        <dbReference type="Pfam" id="PF13456"/>
    </source>
</evidence>
<organism evidence="2 3">
    <name type="scientific">Gossypium arboreum</name>
    <name type="common">Tree cotton</name>
    <name type="synonym">Gossypium nanking</name>
    <dbReference type="NCBI Taxonomy" id="29729"/>
    <lineage>
        <taxon>Eukaryota</taxon>
        <taxon>Viridiplantae</taxon>
        <taxon>Streptophyta</taxon>
        <taxon>Embryophyta</taxon>
        <taxon>Tracheophyta</taxon>
        <taxon>Spermatophyta</taxon>
        <taxon>Magnoliopsida</taxon>
        <taxon>eudicotyledons</taxon>
        <taxon>Gunneridae</taxon>
        <taxon>Pentapetalae</taxon>
        <taxon>rosids</taxon>
        <taxon>malvids</taxon>
        <taxon>Malvales</taxon>
        <taxon>Malvaceae</taxon>
        <taxon>Malvoideae</taxon>
        <taxon>Gossypium</taxon>
    </lineage>
</organism>
<gene>
    <name evidence="2" type="ORF">PVK06_019254</name>
</gene>
<reference evidence="2 3" key="1">
    <citation type="submission" date="2023-03" db="EMBL/GenBank/DDBJ databases">
        <title>WGS of Gossypium arboreum.</title>
        <authorList>
            <person name="Yu D."/>
        </authorList>
    </citation>
    <scope>NUCLEOTIDE SEQUENCE [LARGE SCALE GENOMIC DNA]</scope>
    <source>
        <tissue evidence="2">Leaf</tissue>
    </source>
</reference>
<evidence type="ECO:0000313" key="2">
    <source>
        <dbReference type="EMBL" id="KAK5824479.1"/>
    </source>
</evidence>
<dbReference type="EMBL" id="JARKNE010000006">
    <property type="protein sequence ID" value="KAK5824479.1"/>
    <property type="molecule type" value="Genomic_DNA"/>
</dbReference>